<gene>
    <name evidence="1" type="ORF">KXQ929_LOCUS32228</name>
</gene>
<evidence type="ECO:0000313" key="2">
    <source>
        <dbReference type="Proteomes" id="UP000663868"/>
    </source>
</evidence>
<comment type="caution">
    <text evidence="1">The sequence shown here is derived from an EMBL/GenBank/DDBJ whole genome shotgun (WGS) entry which is preliminary data.</text>
</comment>
<evidence type="ECO:0000313" key="1">
    <source>
        <dbReference type="EMBL" id="CAF4062399.1"/>
    </source>
</evidence>
<dbReference type="Proteomes" id="UP000663868">
    <property type="component" value="Unassembled WGS sequence"/>
</dbReference>
<proteinExistence type="predicted"/>
<accession>A0A819SI48</accession>
<dbReference type="EMBL" id="CAJOBB010003856">
    <property type="protein sequence ID" value="CAF4062399.1"/>
    <property type="molecule type" value="Genomic_DNA"/>
</dbReference>
<reference evidence="1" key="1">
    <citation type="submission" date="2021-02" db="EMBL/GenBank/DDBJ databases">
        <authorList>
            <person name="Nowell W R."/>
        </authorList>
    </citation>
    <scope>NUCLEOTIDE SEQUENCE</scope>
</reference>
<name>A0A819SI48_9BILA</name>
<sequence>MRNRKTSAKPLTKLVKLVCKRAQFHREQYRQPPWTSHQMSHVNKTETNVHRIEQKSKKINKVQKVNQQMSFPNEKFQRQSTVTKTTPYALVFEQTPLSESDFWKLVYGNEIDDLIDLVSELSVDACSHSLISTPTKHFAICTVATDHYLATANKKIKLH</sequence>
<dbReference type="AlphaFoldDB" id="A0A819SI48"/>
<organism evidence="1 2">
    <name type="scientific">Adineta steineri</name>
    <dbReference type="NCBI Taxonomy" id="433720"/>
    <lineage>
        <taxon>Eukaryota</taxon>
        <taxon>Metazoa</taxon>
        <taxon>Spiralia</taxon>
        <taxon>Gnathifera</taxon>
        <taxon>Rotifera</taxon>
        <taxon>Eurotatoria</taxon>
        <taxon>Bdelloidea</taxon>
        <taxon>Adinetida</taxon>
        <taxon>Adinetidae</taxon>
        <taxon>Adineta</taxon>
    </lineage>
</organism>
<protein>
    <submittedName>
        <fullName evidence="1">Uncharacterized protein</fullName>
    </submittedName>
</protein>